<keyword evidence="3" id="KW-0378">Hydrolase</keyword>
<dbReference type="AlphaFoldDB" id="D2VTX7"/>
<sequence length="242" mass="26969">MPSIPKTEIHLNVYDLVDNNNLYVYGLGIYHSGLQIGGTEYTFGREGAFEHEPKKAPAVPLRDSIFLATIELPRDRIVSIVDEVSKEFNTQKYHLLNRNCNHYAKALYERIIDRCGRIAKEKSTPIPGYVNRMAWLGSKFRCLIPPDIINTAVPSSAEGTETADEASSTGAGSKFSAFQGSGRSLSAREEPKKSSSGGLFNSMFSKDQSQDIEIPAYYEDSAESRRERMLKAAEKRMSSKTD</sequence>
<dbReference type="InterPro" id="IPR008580">
    <property type="entry name" value="PPPDE_dom"/>
</dbReference>
<comment type="similarity">
    <text evidence="1">Belongs to the DeSI family.</text>
</comment>
<feature type="region of interest" description="Disordered" evidence="4">
    <location>
        <begin position="154"/>
        <end position="242"/>
    </location>
</feature>
<dbReference type="Proteomes" id="UP000006671">
    <property type="component" value="Unassembled WGS sequence"/>
</dbReference>
<evidence type="ECO:0000256" key="4">
    <source>
        <dbReference type="SAM" id="MobiDB-lite"/>
    </source>
</evidence>
<evidence type="ECO:0000256" key="1">
    <source>
        <dbReference type="ARBA" id="ARBA00008140"/>
    </source>
</evidence>
<evidence type="ECO:0000313" key="6">
    <source>
        <dbReference type="EMBL" id="EFC39736.1"/>
    </source>
</evidence>
<accession>D2VTX7</accession>
<dbReference type="RefSeq" id="XP_002672480.1">
    <property type="nucleotide sequence ID" value="XM_002672434.1"/>
</dbReference>
<evidence type="ECO:0000256" key="2">
    <source>
        <dbReference type="ARBA" id="ARBA00022670"/>
    </source>
</evidence>
<dbReference type="OMA" id="NCNHYAK"/>
<dbReference type="STRING" id="5762.D2VTX7"/>
<dbReference type="eggNOG" id="KOG0324">
    <property type="taxonomic scope" value="Eukaryota"/>
</dbReference>
<reference evidence="6 7" key="1">
    <citation type="journal article" date="2010" name="Cell">
        <title>The genome of Naegleria gruberi illuminates early eukaryotic versatility.</title>
        <authorList>
            <person name="Fritz-Laylin L.K."/>
            <person name="Prochnik S.E."/>
            <person name="Ginger M.L."/>
            <person name="Dacks J.B."/>
            <person name="Carpenter M.L."/>
            <person name="Field M.C."/>
            <person name="Kuo A."/>
            <person name="Paredez A."/>
            <person name="Chapman J."/>
            <person name="Pham J."/>
            <person name="Shu S."/>
            <person name="Neupane R."/>
            <person name="Cipriano M."/>
            <person name="Mancuso J."/>
            <person name="Tu H."/>
            <person name="Salamov A."/>
            <person name="Lindquist E."/>
            <person name="Shapiro H."/>
            <person name="Lucas S."/>
            <person name="Grigoriev I.V."/>
            <person name="Cande W.Z."/>
            <person name="Fulton C."/>
            <person name="Rokhsar D.S."/>
            <person name="Dawson S.C."/>
        </authorList>
    </citation>
    <scope>NUCLEOTIDE SEQUENCE [LARGE SCALE GENOMIC DNA]</scope>
    <source>
        <strain evidence="6 7">NEG-M</strain>
    </source>
</reference>
<dbReference type="GO" id="GO:0101005">
    <property type="term" value="F:deubiquitinase activity"/>
    <property type="evidence" value="ECO:0007669"/>
    <property type="project" value="TreeGrafter"/>
</dbReference>
<evidence type="ECO:0000256" key="3">
    <source>
        <dbReference type="ARBA" id="ARBA00022801"/>
    </source>
</evidence>
<keyword evidence="7" id="KW-1185">Reference proteome</keyword>
<dbReference type="GeneID" id="8858572"/>
<feature type="compositionally biased region" description="Polar residues" evidence="4">
    <location>
        <begin position="154"/>
        <end position="184"/>
    </location>
</feature>
<dbReference type="Gene3D" id="3.90.1720.30">
    <property type="entry name" value="PPPDE domains"/>
    <property type="match status" value="1"/>
</dbReference>
<dbReference type="GO" id="GO:0016579">
    <property type="term" value="P:protein deubiquitination"/>
    <property type="evidence" value="ECO:0007669"/>
    <property type="project" value="TreeGrafter"/>
</dbReference>
<dbReference type="Pfam" id="PF05903">
    <property type="entry name" value="Peptidase_C97"/>
    <property type="match status" value="1"/>
</dbReference>
<dbReference type="SMART" id="SM01179">
    <property type="entry name" value="DUF862"/>
    <property type="match status" value="1"/>
</dbReference>
<feature type="domain" description="PPPDE" evidence="5">
    <location>
        <begin position="7"/>
        <end position="148"/>
    </location>
</feature>
<dbReference type="GO" id="GO:0006508">
    <property type="term" value="P:proteolysis"/>
    <property type="evidence" value="ECO:0007669"/>
    <property type="project" value="UniProtKB-KW"/>
</dbReference>
<evidence type="ECO:0000313" key="7">
    <source>
        <dbReference type="Proteomes" id="UP000006671"/>
    </source>
</evidence>
<organism evidence="7">
    <name type="scientific">Naegleria gruberi</name>
    <name type="common">Amoeba</name>
    <dbReference type="NCBI Taxonomy" id="5762"/>
    <lineage>
        <taxon>Eukaryota</taxon>
        <taxon>Discoba</taxon>
        <taxon>Heterolobosea</taxon>
        <taxon>Tetramitia</taxon>
        <taxon>Eutetramitia</taxon>
        <taxon>Vahlkampfiidae</taxon>
        <taxon>Naegleria</taxon>
    </lineage>
</organism>
<keyword evidence="2" id="KW-0645">Protease</keyword>
<gene>
    <name evidence="6" type="ORF">NAEGRDRAFT_72465</name>
</gene>
<protein>
    <submittedName>
        <fullName evidence="6">Predicted protein</fullName>
    </submittedName>
</protein>
<dbReference type="PROSITE" id="PS51858">
    <property type="entry name" value="PPPDE"/>
    <property type="match status" value="1"/>
</dbReference>
<dbReference type="InterPro" id="IPR042266">
    <property type="entry name" value="PPPDE_sf"/>
</dbReference>
<feature type="compositionally biased region" description="Polar residues" evidence="4">
    <location>
        <begin position="194"/>
        <end position="207"/>
    </location>
</feature>
<name>D2VTX7_NAEGR</name>
<dbReference type="PANTHER" id="PTHR12378:SF80">
    <property type="entry name" value="IP06716P-RELATED"/>
    <property type="match status" value="1"/>
</dbReference>
<dbReference type="OrthoDB" id="412286at2759"/>
<dbReference type="InParanoid" id="D2VTX7"/>
<evidence type="ECO:0000259" key="5">
    <source>
        <dbReference type="PROSITE" id="PS51858"/>
    </source>
</evidence>
<proteinExistence type="inferred from homology"/>
<dbReference type="PANTHER" id="PTHR12378">
    <property type="entry name" value="DESUMOYLATING ISOPEPTIDASE"/>
    <property type="match status" value="1"/>
</dbReference>
<dbReference type="FunCoup" id="D2VTX7">
    <property type="interactions" value="69"/>
</dbReference>
<dbReference type="EMBL" id="GG738897">
    <property type="protein sequence ID" value="EFC39736.1"/>
    <property type="molecule type" value="Genomic_DNA"/>
</dbReference>
<dbReference type="VEuPathDB" id="AmoebaDB:NAEGRDRAFT_72465"/>
<dbReference type="KEGG" id="ngr:NAEGRDRAFT_72465"/>
<feature type="compositionally biased region" description="Basic and acidic residues" evidence="4">
    <location>
        <begin position="222"/>
        <end position="242"/>
    </location>
</feature>